<gene>
    <name evidence="9" type="ORF">BEMITA_LOCUS7720</name>
</gene>
<evidence type="ECO:0000256" key="7">
    <source>
        <dbReference type="ARBA" id="ARBA00023136"/>
    </source>
</evidence>
<dbReference type="GO" id="GO:0000139">
    <property type="term" value="C:Golgi membrane"/>
    <property type="evidence" value="ECO:0007669"/>
    <property type="project" value="UniProtKB-SubCell"/>
</dbReference>
<organism evidence="9 10">
    <name type="scientific">Bemisia tabaci</name>
    <name type="common">Sweetpotato whitefly</name>
    <name type="synonym">Aleurodes tabaci</name>
    <dbReference type="NCBI Taxonomy" id="7038"/>
    <lineage>
        <taxon>Eukaryota</taxon>
        <taxon>Metazoa</taxon>
        <taxon>Ecdysozoa</taxon>
        <taxon>Arthropoda</taxon>
        <taxon>Hexapoda</taxon>
        <taxon>Insecta</taxon>
        <taxon>Pterygota</taxon>
        <taxon>Neoptera</taxon>
        <taxon>Paraneoptera</taxon>
        <taxon>Hemiptera</taxon>
        <taxon>Sternorrhyncha</taxon>
        <taxon>Aleyrodoidea</taxon>
        <taxon>Aleyrodidae</taxon>
        <taxon>Aleyrodinae</taxon>
        <taxon>Bemisia</taxon>
    </lineage>
</organism>
<dbReference type="GO" id="GO:0017119">
    <property type="term" value="C:Golgi transport complex"/>
    <property type="evidence" value="ECO:0007669"/>
    <property type="project" value="InterPro"/>
</dbReference>
<sequence length="717" mass="81394">DLAAFSEDNFDPKEWINKTFKNAESQVSKEAFVRNMVKKLQLYVQQVNCSLEDTSQQVLASLPRVSHETEVLCHEARSLQKKLQEVEGEISKVKKNAGDSIASLEALDKIKNKMLTAKQALHEADNWSILAADIEELFESGDVASIAEKIENMQSSLNALTSVSDFENRKMQLEGLKNRLEALVSPQLVQAFSSGSTDDSMKFVKIFSAMDRSPNLLKYYTKFQKSLMCQKWHDTVNSEQEETVADWMKSFYSYLFSNYHSLSSWVTQVFTPTSPTDMLCKLYVDVHLNLQPSLSSCISTGLKQQNQQLNYLIELKQISQQFANNMKSVIADRANLESIYSVIYQVYTPFTSDYAKLEKDVVEQELSKISSERDDLMDVIQGFSQNISSVMNISNNIESRCYQFSNCAVFSQLVQVQSTLFMSYLKQHSSIIDQLDSKTSPHEDWNLFQMCLTFLQSLGEFLNEIKIYEKDLKSKITNAWKSAALESSRYITSELLRRKLEQQISSLEDDPDADIFSDVLKQIEENCKKVHGITYKVIFSPIAEQLKHTNDICQQFRESTQELPDYSYAPQEYVTQIGEYLITLPQHLEPFLLRENPALVSALRLADLSYQSNQSADSASILLNMVAQGTCSKYSDHILSIDELLSSHCKQLVVDIDYLGNVLEELGVHLTETLQQIKTLLGLSPETYKTAQTMGVPAKLVSAIRQMRNIASTDSMG</sequence>
<evidence type="ECO:0000313" key="10">
    <source>
        <dbReference type="Proteomes" id="UP001152759"/>
    </source>
</evidence>
<dbReference type="GO" id="GO:0006890">
    <property type="term" value="P:retrograde vesicle-mediated transport, Golgi to endoplasmic reticulum"/>
    <property type="evidence" value="ECO:0007669"/>
    <property type="project" value="TreeGrafter"/>
</dbReference>
<evidence type="ECO:0000256" key="2">
    <source>
        <dbReference type="ARBA" id="ARBA00005831"/>
    </source>
</evidence>
<dbReference type="PANTHER" id="PTHR21443">
    <property type="entry name" value="CONSERVED OLIGOMERIC GOLGI COMPLEX COMPONENT 7"/>
    <property type="match status" value="1"/>
</dbReference>
<dbReference type="GO" id="GO:0007030">
    <property type="term" value="P:Golgi organization"/>
    <property type="evidence" value="ECO:0007669"/>
    <property type="project" value="TreeGrafter"/>
</dbReference>
<keyword evidence="4" id="KW-0813">Transport</keyword>
<name>A0A9P0F5F3_BEMTA</name>
<dbReference type="AlphaFoldDB" id="A0A9P0F5F3"/>
<keyword evidence="10" id="KW-1185">Reference proteome</keyword>
<evidence type="ECO:0000256" key="5">
    <source>
        <dbReference type="ARBA" id="ARBA00022927"/>
    </source>
</evidence>
<reference evidence="9" key="1">
    <citation type="submission" date="2021-12" db="EMBL/GenBank/DDBJ databases">
        <authorList>
            <person name="King R."/>
        </authorList>
    </citation>
    <scope>NUCLEOTIDE SEQUENCE</scope>
</reference>
<evidence type="ECO:0000256" key="3">
    <source>
        <dbReference type="ARBA" id="ARBA00020984"/>
    </source>
</evidence>
<dbReference type="GO" id="GO:0006886">
    <property type="term" value="P:intracellular protein transport"/>
    <property type="evidence" value="ECO:0007669"/>
    <property type="project" value="InterPro"/>
</dbReference>
<comment type="similarity">
    <text evidence="2">Belongs to the COG7 family.</text>
</comment>
<keyword evidence="6" id="KW-0333">Golgi apparatus</keyword>
<evidence type="ECO:0000313" key="9">
    <source>
        <dbReference type="EMBL" id="CAH0388835.1"/>
    </source>
</evidence>
<proteinExistence type="inferred from homology"/>
<protein>
    <recommendedName>
        <fullName evidence="3">Conserved oligomeric Golgi complex subunit 7</fullName>
    </recommendedName>
    <alternativeName>
        <fullName evidence="8">Component of oligomeric Golgi complex 7</fullName>
    </alternativeName>
</protein>
<dbReference type="EMBL" id="OU963865">
    <property type="protein sequence ID" value="CAH0388835.1"/>
    <property type="molecule type" value="Genomic_DNA"/>
</dbReference>
<dbReference type="Proteomes" id="UP001152759">
    <property type="component" value="Chromosome 4"/>
</dbReference>
<keyword evidence="7" id="KW-0472">Membrane</keyword>
<evidence type="ECO:0000256" key="6">
    <source>
        <dbReference type="ARBA" id="ARBA00023034"/>
    </source>
</evidence>
<evidence type="ECO:0000256" key="8">
    <source>
        <dbReference type="ARBA" id="ARBA00031345"/>
    </source>
</evidence>
<accession>A0A9P0F5F3</accession>
<feature type="non-terminal residue" evidence="9">
    <location>
        <position position="1"/>
    </location>
</feature>
<dbReference type="PANTHER" id="PTHR21443:SF0">
    <property type="entry name" value="CONSERVED OLIGOMERIC GOLGI COMPLEX SUBUNIT 7"/>
    <property type="match status" value="1"/>
</dbReference>
<evidence type="ECO:0000256" key="4">
    <source>
        <dbReference type="ARBA" id="ARBA00022448"/>
    </source>
</evidence>
<comment type="subcellular location">
    <subcellularLocation>
        <location evidence="1">Golgi apparatus membrane</location>
        <topology evidence="1">Peripheral membrane protein</topology>
    </subcellularLocation>
</comment>
<dbReference type="Pfam" id="PF10191">
    <property type="entry name" value="COG7"/>
    <property type="match status" value="2"/>
</dbReference>
<dbReference type="InterPro" id="IPR019335">
    <property type="entry name" value="COG7"/>
</dbReference>
<keyword evidence="5" id="KW-0653">Protein transport</keyword>
<evidence type="ECO:0000256" key="1">
    <source>
        <dbReference type="ARBA" id="ARBA00004395"/>
    </source>
</evidence>